<protein>
    <submittedName>
        <fullName evidence="7">Putative efflux protein, MATE family</fullName>
    </submittedName>
</protein>
<keyword evidence="6" id="KW-0472">Membrane</keyword>
<dbReference type="CDD" id="cd13138">
    <property type="entry name" value="MATE_yoeA_like"/>
    <property type="match status" value="1"/>
</dbReference>
<keyword evidence="5" id="KW-1133">Transmembrane helix</keyword>
<dbReference type="STRING" id="94869.SAMN04488529_1177"/>
<dbReference type="GO" id="GO:0005886">
    <property type="term" value="C:plasma membrane"/>
    <property type="evidence" value="ECO:0007669"/>
    <property type="project" value="UniProtKB-SubCell"/>
</dbReference>
<dbReference type="AlphaFoldDB" id="A0A1H0VIZ4"/>
<dbReference type="Proteomes" id="UP000198597">
    <property type="component" value="Unassembled WGS sequence"/>
</dbReference>
<evidence type="ECO:0000256" key="1">
    <source>
        <dbReference type="ARBA" id="ARBA00004651"/>
    </source>
</evidence>
<dbReference type="Pfam" id="PF01554">
    <property type="entry name" value="MatE"/>
    <property type="match status" value="2"/>
</dbReference>
<keyword evidence="8" id="KW-1185">Reference proteome</keyword>
<keyword evidence="2" id="KW-0813">Transport</keyword>
<keyword evidence="3" id="KW-1003">Cell membrane</keyword>
<evidence type="ECO:0000313" key="8">
    <source>
        <dbReference type="Proteomes" id="UP000198597"/>
    </source>
</evidence>
<name>A0A1H0VIZ4_9CLOT</name>
<dbReference type="InterPro" id="IPR002528">
    <property type="entry name" value="MATE_fam"/>
</dbReference>
<proteinExistence type="predicted"/>
<dbReference type="InterPro" id="IPR052031">
    <property type="entry name" value="Membrane_Transporter-Flippase"/>
</dbReference>
<evidence type="ECO:0000256" key="4">
    <source>
        <dbReference type="ARBA" id="ARBA00022692"/>
    </source>
</evidence>
<dbReference type="PANTHER" id="PTHR43549:SF2">
    <property type="entry name" value="MULTIDRUG RESISTANCE PROTEIN NORM-RELATED"/>
    <property type="match status" value="1"/>
</dbReference>
<dbReference type="PANTHER" id="PTHR43549">
    <property type="entry name" value="MULTIDRUG RESISTANCE PROTEIN YPNP-RELATED"/>
    <property type="match status" value="1"/>
</dbReference>
<evidence type="ECO:0000256" key="2">
    <source>
        <dbReference type="ARBA" id="ARBA00022448"/>
    </source>
</evidence>
<evidence type="ECO:0000313" key="7">
    <source>
        <dbReference type="EMBL" id="SDP78281.1"/>
    </source>
</evidence>
<dbReference type="GO" id="GO:0015297">
    <property type="term" value="F:antiporter activity"/>
    <property type="evidence" value="ECO:0007669"/>
    <property type="project" value="InterPro"/>
</dbReference>
<dbReference type="GeneID" id="65311244"/>
<organism evidence="7 8">
    <name type="scientific">Clostridium gasigenes</name>
    <dbReference type="NCBI Taxonomy" id="94869"/>
    <lineage>
        <taxon>Bacteria</taxon>
        <taxon>Bacillati</taxon>
        <taxon>Bacillota</taxon>
        <taxon>Clostridia</taxon>
        <taxon>Eubacteriales</taxon>
        <taxon>Clostridiaceae</taxon>
        <taxon>Clostridium</taxon>
    </lineage>
</organism>
<dbReference type="GO" id="GO:0042910">
    <property type="term" value="F:xenobiotic transmembrane transporter activity"/>
    <property type="evidence" value="ECO:0007669"/>
    <property type="project" value="InterPro"/>
</dbReference>
<accession>A0A1H0VIZ4</accession>
<dbReference type="PIRSF" id="PIRSF006603">
    <property type="entry name" value="DinF"/>
    <property type="match status" value="1"/>
</dbReference>
<sequence>MNLKILNKSTEERRDLILNGSITKTILLLSIPALMFGVVQSLMPVIDGLFINNVIGTTTAGAISYSSPIINMITALAQGLSVAASAIIGQSNGRGNFQNSKKISTQIIVFAFLLGCVLAPILAILAYPVSKGVSTEMSKTVFTYLSLSSLVLPFSFLESIYNSIKNANGKPEATFIRMIIMLILKVIFNSIFILVFNLGIVGAVLASLASNIIISIWMFYELFVFEGDDKLSLKDFSFKINIIKSLLRIGIPSMISSLMVNLGFFLINREVVKFGDTVLSAQAIASNVSSLCFNIPAAFSLAITTMVSMNIGSGNENKAKKSCLVGCIVSSIASVIIIIIMIPLVPYLTVLFTRDPEVLAITNSSLNIYIFSILGFGICMIQQGAFIGLGRTRIPLITNLLRFWLLRYLFILLTEKYLGYYSVFYGNLFSNYLTAIISTVIIFKIQWKSGIKSS</sequence>
<evidence type="ECO:0000256" key="6">
    <source>
        <dbReference type="ARBA" id="ARBA00023136"/>
    </source>
</evidence>
<dbReference type="NCBIfam" id="TIGR00797">
    <property type="entry name" value="matE"/>
    <property type="match status" value="1"/>
</dbReference>
<gene>
    <name evidence="7" type="ORF">SAMN04488529_1177</name>
</gene>
<dbReference type="InterPro" id="IPR048279">
    <property type="entry name" value="MdtK-like"/>
</dbReference>
<dbReference type="RefSeq" id="WP_089972721.1">
    <property type="nucleotide sequence ID" value="NZ_CP071376.1"/>
</dbReference>
<keyword evidence="4" id="KW-0812">Transmembrane</keyword>
<dbReference type="EMBL" id="FNJM01000017">
    <property type="protein sequence ID" value="SDP78281.1"/>
    <property type="molecule type" value="Genomic_DNA"/>
</dbReference>
<evidence type="ECO:0000256" key="3">
    <source>
        <dbReference type="ARBA" id="ARBA00022475"/>
    </source>
</evidence>
<reference evidence="7 8" key="1">
    <citation type="submission" date="2016-10" db="EMBL/GenBank/DDBJ databases">
        <authorList>
            <person name="de Groot N.N."/>
        </authorList>
    </citation>
    <scope>NUCLEOTIDE SEQUENCE [LARGE SCALE GENOMIC DNA]</scope>
    <source>
        <strain evidence="7 8">DSM 12272</strain>
    </source>
</reference>
<comment type="subcellular location">
    <subcellularLocation>
        <location evidence="1">Cell membrane</location>
        <topology evidence="1">Multi-pass membrane protein</topology>
    </subcellularLocation>
</comment>
<dbReference type="OrthoDB" id="363017at2"/>
<evidence type="ECO:0000256" key="5">
    <source>
        <dbReference type="ARBA" id="ARBA00022989"/>
    </source>
</evidence>